<protein>
    <submittedName>
        <fullName evidence="1">Uncharacterized protein</fullName>
    </submittedName>
</protein>
<comment type="caution">
    <text evidence="1">The sequence shown here is derived from an EMBL/GenBank/DDBJ whole genome shotgun (WGS) entry which is preliminary data.</text>
</comment>
<accession>A0A3D8IYN6</accession>
<evidence type="ECO:0000313" key="1">
    <source>
        <dbReference type="EMBL" id="RDU70382.1"/>
    </source>
</evidence>
<proteinExistence type="predicted"/>
<dbReference type="EMBL" id="NXLW01000020">
    <property type="protein sequence ID" value="RDU70382.1"/>
    <property type="molecule type" value="Genomic_DNA"/>
</dbReference>
<reference evidence="1 2" key="1">
    <citation type="submission" date="2018-04" db="EMBL/GenBank/DDBJ databases">
        <title>Novel Campyloabacter and Helicobacter Species and Strains.</title>
        <authorList>
            <person name="Mannion A.J."/>
            <person name="Shen Z."/>
            <person name="Fox J.G."/>
        </authorList>
    </citation>
    <scope>NUCLEOTIDE SEQUENCE [LARGE SCALE GENOMIC DNA]</scope>
    <source>
        <strain evidence="1 2">MIT 97-5075</strain>
    </source>
</reference>
<evidence type="ECO:0000313" key="2">
    <source>
        <dbReference type="Proteomes" id="UP000256424"/>
    </source>
</evidence>
<gene>
    <name evidence="1" type="ORF">CQA66_08215</name>
</gene>
<sequence>MYDLQIIELLLSEKKKEYGDFKDIANYVMEFYKINIAINPHIQKFTKDKRNATKLTFIMLGLKLARLNIQSDNQDTLKDFFAYVRLFNKSVNKKITLINTKNSTHQQIELINQANNTIRDYST</sequence>
<name>A0A3D8IYN6_9HELI</name>
<keyword evidence="2" id="KW-1185">Reference proteome</keyword>
<dbReference type="AlphaFoldDB" id="A0A3D8IYN6"/>
<dbReference type="RefSeq" id="WP_115582601.1">
    <property type="nucleotide sequence ID" value="NZ_NXLW01000020.1"/>
</dbReference>
<organism evidence="1 2">
    <name type="scientific">Helicobacter aurati</name>
    <dbReference type="NCBI Taxonomy" id="137778"/>
    <lineage>
        <taxon>Bacteria</taxon>
        <taxon>Pseudomonadati</taxon>
        <taxon>Campylobacterota</taxon>
        <taxon>Epsilonproteobacteria</taxon>
        <taxon>Campylobacterales</taxon>
        <taxon>Helicobacteraceae</taxon>
        <taxon>Helicobacter</taxon>
    </lineage>
</organism>
<dbReference type="Proteomes" id="UP000256424">
    <property type="component" value="Unassembled WGS sequence"/>
</dbReference>